<reference evidence="2" key="1">
    <citation type="submission" date="2017-09" db="EMBL/GenBank/DDBJ databases">
        <title>Depth-based differentiation of microbial function through sediment-hosted aquifers and enrichment of novel symbionts in the deep terrestrial subsurface.</title>
        <authorList>
            <person name="Probst A.J."/>
            <person name="Ladd B."/>
            <person name="Jarett J.K."/>
            <person name="Geller-Mcgrath D.E."/>
            <person name="Sieber C.M.K."/>
            <person name="Emerson J.B."/>
            <person name="Anantharaman K."/>
            <person name="Thomas B.C."/>
            <person name="Malmstrom R."/>
            <person name="Stieglmeier M."/>
            <person name="Klingl A."/>
            <person name="Woyke T."/>
            <person name="Ryan C.M."/>
            <person name="Banfield J.F."/>
        </authorList>
    </citation>
    <scope>NUCLEOTIDE SEQUENCE [LARGE SCALE GENOMIC DNA]</scope>
</reference>
<accession>A0A2M6W487</accession>
<sequence length="148" mass="16987">MKPNKKTIVICSSASFYAQVIELQKRLREMGFKAVIPLTANKMKRSGDFRVETYKTWYKKAEDYKRKAYLTKMHFKEVAKGDIILVANYEKKGKKGYIGGATLNEMAIAFYLKKPIYILNPIDQSSSFKEEILGMFPAIIKGDLSKIK</sequence>
<proteinExistence type="predicted"/>
<comment type="caution">
    <text evidence="1">The sequence shown here is derived from an EMBL/GenBank/DDBJ whole genome shotgun (WGS) entry which is preliminary data.</text>
</comment>
<gene>
    <name evidence="1" type="ORF">COU31_02300</name>
</gene>
<organism evidence="1 2">
    <name type="scientific">Candidatus Magasanikbacteria bacterium CG10_big_fil_rev_8_21_14_0_10_40_10</name>
    <dbReference type="NCBI Taxonomy" id="1974648"/>
    <lineage>
        <taxon>Bacteria</taxon>
        <taxon>Candidatus Magasanikiibacteriota</taxon>
    </lineage>
</organism>
<evidence type="ECO:0000313" key="2">
    <source>
        <dbReference type="Proteomes" id="UP000231183"/>
    </source>
</evidence>
<dbReference type="EMBL" id="PFBX01000022">
    <property type="protein sequence ID" value="PIT87545.1"/>
    <property type="molecule type" value="Genomic_DNA"/>
</dbReference>
<dbReference type="Proteomes" id="UP000231183">
    <property type="component" value="Unassembled WGS sequence"/>
</dbReference>
<evidence type="ECO:0008006" key="3">
    <source>
        <dbReference type="Google" id="ProtNLM"/>
    </source>
</evidence>
<name>A0A2M6W487_9BACT</name>
<dbReference type="AlphaFoldDB" id="A0A2M6W487"/>
<evidence type="ECO:0000313" key="1">
    <source>
        <dbReference type="EMBL" id="PIT87545.1"/>
    </source>
</evidence>
<protein>
    <recommendedName>
        <fullName evidence="3">Maf-like protein</fullName>
    </recommendedName>
</protein>